<proteinExistence type="predicted"/>
<keyword evidence="2" id="KW-1185">Reference proteome</keyword>
<dbReference type="EMBL" id="NPBJ01000010">
    <property type="protein sequence ID" value="PAE00755.1"/>
    <property type="molecule type" value="Genomic_DNA"/>
</dbReference>
<name>A0ABX4H0X4_9BACI</name>
<dbReference type="Proteomes" id="UP000216852">
    <property type="component" value="Unassembled WGS sequence"/>
</dbReference>
<sequence>MRLNLSNRESGTVKAAINNYGDSLKEEYECPCGKGIVVYERDNIVGHKHRQTDCHCKDCDKIYSFNRGEATPKN</sequence>
<comment type="caution">
    <text evidence="1">The sequence shown here is derived from an EMBL/GenBank/DDBJ whole genome shotgun (WGS) entry which is preliminary data.</text>
</comment>
<dbReference type="RefSeq" id="WP_095220237.1">
    <property type="nucleotide sequence ID" value="NZ_NPBJ01000010.1"/>
</dbReference>
<gene>
    <name evidence="1" type="ORF">CHH48_05620</name>
</gene>
<organism evidence="1 2">
    <name type="scientific">Terribacillus saccharophilus</name>
    <dbReference type="NCBI Taxonomy" id="361277"/>
    <lineage>
        <taxon>Bacteria</taxon>
        <taxon>Bacillati</taxon>
        <taxon>Bacillota</taxon>
        <taxon>Bacilli</taxon>
        <taxon>Bacillales</taxon>
        <taxon>Bacillaceae</taxon>
        <taxon>Terribacillus</taxon>
    </lineage>
</organism>
<accession>A0ABX4H0X4</accession>
<evidence type="ECO:0000313" key="2">
    <source>
        <dbReference type="Proteomes" id="UP000216852"/>
    </source>
</evidence>
<reference evidence="1 2" key="1">
    <citation type="submission" date="2017-07" db="EMBL/GenBank/DDBJ databases">
        <title>Isolation and whole genome analysis of endospore-forming bacteria from heroin.</title>
        <authorList>
            <person name="Kalinowski J."/>
            <person name="Ahrens B."/>
            <person name="Al-Dilaimi A."/>
            <person name="Winkler A."/>
            <person name="Wibberg D."/>
            <person name="Schleenbecker U."/>
            <person name="Ruckert C."/>
            <person name="Wolfel R."/>
            <person name="Grass G."/>
        </authorList>
    </citation>
    <scope>NUCLEOTIDE SEQUENCE [LARGE SCALE GENOMIC DNA]</scope>
    <source>
        <strain evidence="1 2">7517-1</strain>
    </source>
</reference>
<evidence type="ECO:0000313" key="1">
    <source>
        <dbReference type="EMBL" id="PAE00755.1"/>
    </source>
</evidence>
<protein>
    <submittedName>
        <fullName evidence="1">Uncharacterized protein</fullName>
    </submittedName>
</protein>